<accession>A0A5D3D1I4</accession>
<organism evidence="2 4">
    <name type="scientific">Cucumis melo var. makuwa</name>
    <name type="common">Oriental melon</name>
    <dbReference type="NCBI Taxonomy" id="1194695"/>
    <lineage>
        <taxon>Eukaryota</taxon>
        <taxon>Viridiplantae</taxon>
        <taxon>Streptophyta</taxon>
        <taxon>Embryophyta</taxon>
        <taxon>Tracheophyta</taxon>
        <taxon>Spermatophyta</taxon>
        <taxon>Magnoliopsida</taxon>
        <taxon>eudicotyledons</taxon>
        <taxon>Gunneridae</taxon>
        <taxon>Pentapetalae</taxon>
        <taxon>rosids</taxon>
        <taxon>fabids</taxon>
        <taxon>Cucurbitales</taxon>
        <taxon>Cucurbitaceae</taxon>
        <taxon>Benincaseae</taxon>
        <taxon>Cucumis</taxon>
    </lineage>
</organism>
<dbReference type="Proteomes" id="UP000321393">
    <property type="component" value="Unassembled WGS sequence"/>
</dbReference>
<dbReference type="AlphaFoldDB" id="A0A5D3D1I4"/>
<protein>
    <submittedName>
        <fullName evidence="2">Ulp1-like peptidase</fullName>
    </submittedName>
</protein>
<dbReference type="PANTHER" id="PTHR48449">
    <property type="entry name" value="DUF1985 DOMAIN-CONTAINING PROTEIN"/>
    <property type="match status" value="1"/>
</dbReference>
<evidence type="ECO:0000313" key="2">
    <source>
        <dbReference type="EMBL" id="TYK16546.1"/>
    </source>
</evidence>
<dbReference type="OrthoDB" id="1930729at2759"/>
<comment type="caution">
    <text evidence="2">The sequence shown here is derived from an EMBL/GenBank/DDBJ whole genome shotgun (WGS) entry which is preliminary data.</text>
</comment>
<dbReference type="Proteomes" id="UP000321947">
    <property type="component" value="Unassembled WGS sequence"/>
</dbReference>
<evidence type="ECO:0000313" key="1">
    <source>
        <dbReference type="EMBL" id="KAA0044924.1"/>
    </source>
</evidence>
<dbReference type="EMBL" id="SSTD01008307">
    <property type="protein sequence ID" value="TYK16546.1"/>
    <property type="molecule type" value="Genomic_DNA"/>
</dbReference>
<evidence type="ECO:0000313" key="3">
    <source>
        <dbReference type="Proteomes" id="UP000321393"/>
    </source>
</evidence>
<gene>
    <name evidence="2" type="ORF">E5676_scaffold21G003640</name>
    <name evidence="1" type="ORF">E6C27_scaffold74G002210</name>
</gene>
<dbReference type="PANTHER" id="PTHR48449:SF1">
    <property type="entry name" value="DUF1985 DOMAIN-CONTAINING PROTEIN"/>
    <property type="match status" value="1"/>
</dbReference>
<proteinExistence type="predicted"/>
<sequence length="218" mass="25223">MNNQSWTKIIWNIQFKSDEDAMKISLFCFIELVMMERERRKHMDWTMLGLIDDLEDFVSYDWGKLIWAKTQGSLKWTLNRKVWAYERVSSINGWVANRASHNTIPCIMARRLSLNNAMVVVKVHRSTDNVFMDVFAPDIDDQYVDIETGTSINEDPIDGIVPINISSGGENVSIPHVQVLLESKEEPIDFDRGIPPYDFFNVVPKEVRDTVKVTESSY</sequence>
<dbReference type="EMBL" id="SSTE01014791">
    <property type="protein sequence ID" value="KAA0044924.1"/>
    <property type="molecule type" value="Genomic_DNA"/>
</dbReference>
<evidence type="ECO:0000313" key="4">
    <source>
        <dbReference type="Proteomes" id="UP000321947"/>
    </source>
</evidence>
<name>A0A5D3D1I4_CUCMM</name>
<reference evidence="3 4" key="1">
    <citation type="submission" date="2019-08" db="EMBL/GenBank/DDBJ databases">
        <title>Draft genome sequences of two oriental melons (Cucumis melo L. var makuwa).</title>
        <authorList>
            <person name="Kwon S.-Y."/>
        </authorList>
    </citation>
    <scope>NUCLEOTIDE SEQUENCE [LARGE SCALE GENOMIC DNA]</scope>
    <source>
        <strain evidence="4">cv. Chang Bougi</strain>
        <strain evidence="3">cv. SW 3</strain>
        <tissue evidence="2">Leaf</tissue>
    </source>
</reference>